<dbReference type="GO" id="GO:0050660">
    <property type="term" value="F:flavin adenine dinucleotide binding"/>
    <property type="evidence" value="ECO:0007669"/>
    <property type="project" value="InterPro"/>
</dbReference>
<feature type="region of interest" description="Disordered" evidence="5">
    <location>
        <begin position="489"/>
        <end position="522"/>
    </location>
</feature>
<evidence type="ECO:0000256" key="2">
    <source>
        <dbReference type="ARBA" id="ARBA00022630"/>
    </source>
</evidence>
<dbReference type="EMBL" id="KZ819603">
    <property type="protein sequence ID" value="PWN35910.1"/>
    <property type="molecule type" value="Genomic_DNA"/>
</dbReference>
<evidence type="ECO:0000256" key="5">
    <source>
        <dbReference type="SAM" id="MobiDB-lite"/>
    </source>
</evidence>
<name>A0A316VEG7_9BASI</name>
<evidence type="ECO:0000256" key="3">
    <source>
        <dbReference type="ARBA" id="ARBA00022827"/>
    </source>
</evidence>
<protein>
    <submittedName>
        <fullName evidence="6">FAD/NAD(P)-binding domain-containing protein</fullName>
    </submittedName>
</protein>
<dbReference type="GO" id="GO:0050661">
    <property type="term" value="F:NADP binding"/>
    <property type="evidence" value="ECO:0007669"/>
    <property type="project" value="InterPro"/>
</dbReference>
<dbReference type="Pfam" id="PF00743">
    <property type="entry name" value="FMO-like"/>
    <property type="match status" value="1"/>
</dbReference>
<dbReference type="STRING" id="1280837.A0A316VEG7"/>
<sequence>MRICIVGAGSAGMTMAKQILDARKQFKQGIEFILFERRDEVGGIWQHEKDIKDPILCWEQDDTSLLPCSKSARQKRRLRLKWQEAWPPGAMFEGLRTNIPCDLMSYRDSLFRDGTDLYPSRETVQEYLEKYADQHELRRNVKFSTTIERIIKDERSNGWSVTYNSNGGNQQSTTEQFTHLVLAHGRCSVPNIPNIEGITTFSGRILHSAWYRDPTLLLKEGEPKRILIVGNASSGMDIARELSGFITRNLPCGFNPKQWLDQCQKDPFEVLSSWHSPEKPPPMDYNPLDPESPAWCKRIKVVESIESIQGDRIHLADGSILSDIPLIIFATGFLFDNAFLDQTAGMLNKYPLLPPSSHPSRIGFPSASVYNLDDWFLCHSKDETLAMLGLPITVVPFPFTEIQAMYLIHRWLDKAPKLPFLDRSIPPTDEQRWRSERKDANVNGHSDDQEVILNTTPHTFGKPSDQVYLDRLISMLQLVDKEAGKEVPWKSDYSSDGKGHGFPKGPEARFATSPWRTERRNAGRLLRRETLGY</sequence>
<dbReference type="InterPro" id="IPR020946">
    <property type="entry name" value="Flavin_mOase-like"/>
</dbReference>
<keyword evidence="4" id="KW-0560">Oxidoreductase</keyword>
<keyword evidence="2" id="KW-0285">Flavoprotein</keyword>
<evidence type="ECO:0000256" key="4">
    <source>
        <dbReference type="ARBA" id="ARBA00023002"/>
    </source>
</evidence>
<accession>A0A316VEG7</accession>
<evidence type="ECO:0000256" key="1">
    <source>
        <dbReference type="ARBA" id="ARBA00009183"/>
    </source>
</evidence>
<organism evidence="6 7">
    <name type="scientific">Meira miltonrushii</name>
    <dbReference type="NCBI Taxonomy" id="1280837"/>
    <lineage>
        <taxon>Eukaryota</taxon>
        <taxon>Fungi</taxon>
        <taxon>Dikarya</taxon>
        <taxon>Basidiomycota</taxon>
        <taxon>Ustilaginomycotina</taxon>
        <taxon>Exobasidiomycetes</taxon>
        <taxon>Exobasidiales</taxon>
        <taxon>Brachybasidiaceae</taxon>
        <taxon>Meira</taxon>
    </lineage>
</organism>
<dbReference type="PANTHER" id="PTHR23023">
    <property type="entry name" value="DIMETHYLANILINE MONOOXYGENASE"/>
    <property type="match status" value="1"/>
</dbReference>
<dbReference type="Pfam" id="PF13450">
    <property type="entry name" value="NAD_binding_8"/>
    <property type="match status" value="1"/>
</dbReference>
<dbReference type="Gene3D" id="3.50.50.60">
    <property type="entry name" value="FAD/NAD(P)-binding domain"/>
    <property type="match status" value="2"/>
</dbReference>
<dbReference type="InterPro" id="IPR050346">
    <property type="entry name" value="FMO-like"/>
</dbReference>
<evidence type="ECO:0000313" key="6">
    <source>
        <dbReference type="EMBL" id="PWN35910.1"/>
    </source>
</evidence>
<proteinExistence type="inferred from homology"/>
<keyword evidence="7" id="KW-1185">Reference proteome</keyword>
<gene>
    <name evidence="6" type="ORF">FA14DRAFT_48877</name>
</gene>
<feature type="compositionally biased region" description="Basic and acidic residues" evidence="5">
    <location>
        <begin position="489"/>
        <end position="499"/>
    </location>
</feature>
<dbReference type="SUPFAM" id="SSF51905">
    <property type="entry name" value="FAD/NAD(P)-binding domain"/>
    <property type="match status" value="1"/>
</dbReference>
<dbReference type="Proteomes" id="UP000245771">
    <property type="component" value="Unassembled WGS sequence"/>
</dbReference>
<keyword evidence="3" id="KW-0274">FAD</keyword>
<evidence type="ECO:0000313" key="7">
    <source>
        <dbReference type="Proteomes" id="UP000245771"/>
    </source>
</evidence>
<dbReference type="FunCoup" id="A0A316VEG7">
    <property type="interactions" value="27"/>
</dbReference>
<dbReference type="InParanoid" id="A0A316VEG7"/>
<comment type="similarity">
    <text evidence="1">Belongs to the FMO family.</text>
</comment>
<reference evidence="6 7" key="1">
    <citation type="journal article" date="2018" name="Mol. Biol. Evol.">
        <title>Broad Genomic Sampling Reveals a Smut Pathogenic Ancestry of the Fungal Clade Ustilaginomycotina.</title>
        <authorList>
            <person name="Kijpornyongpan T."/>
            <person name="Mondo S.J."/>
            <person name="Barry K."/>
            <person name="Sandor L."/>
            <person name="Lee J."/>
            <person name="Lipzen A."/>
            <person name="Pangilinan J."/>
            <person name="LaButti K."/>
            <person name="Hainaut M."/>
            <person name="Henrissat B."/>
            <person name="Grigoriev I.V."/>
            <person name="Spatafora J.W."/>
            <person name="Aime M.C."/>
        </authorList>
    </citation>
    <scope>NUCLEOTIDE SEQUENCE [LARGE SCALE GENOMIC DNA]</scope>
    <source>
        <strain evidence="6 7">MCA 3882</strain>
    </source>
</reference>
<dbReference type="GeneID" id="37024195"/>
<dbReference type="RefSeq" id="XP_025356212.1">
    <property type="nucleotide sequence ID" value="XM_025502414.1"/>
</dbReference>
<dbReference type="InterPro" id="IPR036188">
    <property type="entry name" value="FAD/NAD-bd_sf"/>
</dbReference>
<dbReference type="AlphaFoldDB" id="A0A316VEG7"/>
<dbReference type="OrthoDB" id="66881at2759"/>
<dbReference type="GO" id="GO:0004499">
    <property type="term" value="F:N,N-dimethylaniline monooxygenase activity"/>
    <property type="evidence" value="ECO:0007669"/>
    <property type="project" value="InterPro"/>
</dbReference>